<organism evidence="3 4">
    <name type="scientific">Paramormyrops kingsleyae</name>
    <dbReference type="NCBI Taxonomy" id="1676925"/>
    <lineage>
        <taxon>Eukaryota</taxon>
        <taxon>Metazoa</taxon>
        <taxon>Chordata</taxon>
        <taxon>Craniata</taxon>
        <taxon>Vertebrata</taxon>
        <taxon>Euteleostomi</taxon>
        <taxon>Actinopterygii</taxon>
        <taxon>Neopterygii</taxon>
        <taxon>Teleostei</taxon>
        <taxon>Osteoglossocephala</taxon>
        <taxon>Osteoglossomorpha</taxon>
        <taxon>Osteoglossiformes</taxon>
        <taxon>Mormyridae</taxon>
        <taxon>Paramormyrops</taxon>
    </lineage>
</organism>
<dbReference type="Proteomes" id="UP000261540">
    <property type="component" value="Unplaced"/>
</dbReference>
<dbReference type="RefSeq" id="XP_023686853.1">
    <property type="nucleotide sequence ID" value="XM_023831085.2"/>
</dbReference>
<dbReference type="CDD" id="cd00042">
    <property type="entry name" value="CY"/>
    <property type="match status" value="1"/>
</dbReference>
<dbReference type="InterPro" id="IPR000010">
    <property type="entry name" value="Cystatin_dom"/>
</dbReference>
<evidence type="ECO:0000313" key="4">
    <source>
        <dbReference type="Proteomes" id="UP000261540"/>
    </source>
</evidence>
<dbReference type="RefSeq" id="XP_072559543.1">
    <property type="nucleotide sequence ID" value="XM_072703442.1"/>
</dbReference>
<dbReference type="GeneID" id="111853784"/>
<dbReference type="PANTHER" id="PTHR46186">
    <property type="entry name" value="CYSTATIN"/>
    <property type="match status" value="1"/>
</dbReference>
<dbReference type="GeneTree" id="ENSGT00940000175852"/>
<protein>
    <submittedName>
        <fullName evidence="3">Cystatin-M-like</fullName>
    </submittedName>
</protein>
<reference evidence="3" key="1">
    <citation type="submission" date="2025-05" db="UniProtKB">
        <authorList>
            <consortium name="Ensembl"/>
        </authorList>
    </citation>
    <scope>IDENTIFICATION</scope>
</reference>
<dbReference type="RefSeq" id="XP_072559544.1">
    <property type="nucleotide sequence ID" value="XM_072703443.1"/>
</dbReference>
<dbReference type="AlphaFoldDB" id="A0A3B3RNP2"/>
<keyword evidence="2" id="KW-0732">Signal</keyword>
<dbReference type="GO" id="GO:0005615">
    <property type="term" value="C:extracellular space"/>
    <property type="evidence" value="ECO:0007669"/>
    <property type="project" value="TreeGrafter"/>
</dbReference>
<dbReference type="Ensembl" id="ENSPKIT00000035344.1">
    <property type="protein sequence ID" value="ENSPKIP00000019356.1"/>
    <property type="gene ID" value="ENSPKIG00000004540.1"/>
</dbReference>
<dbReference type="Ensembl" id="ENSPKIT00000036182.1">
    <property type="protein sequence ID" value="ENSPKIP00000019335.1"/>
    <property type="gene ID" value="ENSPKIG00000004540.1"/>
</dbReference>
<feature type="signal peptide" evidence="2">
    <location>
        <begin position="1"/>
        <end position="20"/>
    </location>
</feature>
<feature type="chain" id="PRO_5044589334" evidence="2">
    <location>
        <begin position="21"/>
        <end position="131"/>
    </location>
</feature>
<dbReference type="GO" id="GO:0005737">
    <property type="term" value="C:cytoplasm"/>
    <property type="evidence" value="ECO:0007669"/>
    <property type="project" value="TreeGrafter"/>
</dbReference>
<accession>A0A3B3RNP2</accession>
<keyword evidence="4" id="KW-1185">Reference proteome</keyword>
<dbReference type="InterPro" id="IPR046350">
    <property type="entry name" value="Cystatin_sf"/>
</dbReference>
<evidence type="ECO:0000256" key="2">
    <source>
        <dbReference type="SAM" id="SignalP"/>
    </source>
</evidence>
<dbReference type="PANTHER" id="PTHR46186:SF12">
    <property type="entry name" value="CYSTATIN C (AMYLOID ANGIOPATHY AND CEREBRAL HEMORRHAGE)-RELATED"/>
    <property type="match status" value="1"/>
</dbReference>
<sequence>MIAVLILAAMMLSLPGPVSSEAVSPSSPEVLRASAYAIGVQNQMNGYPYAFKVTAIQSANAQLYPPARVKYWLRVQAGQTVCKNKPDIEPADCALRSSPDAKTMTCDFVVLMVPYSHVPSHLLENRCSATV</sequence>
<comment type="similarity">
    <text evidence="1">Belongs to the cystatin family.</text>
</comment>
<dbReference type="GO" id="GO:0004869">
    <property type="term" value="F:cysteine-type endopeptidase inhibitor activity"/>
    <property type="evidence" value="ECO:0007669"/>
    <property type="project" value="InterPro"/>
</dbReference>
<evidence type="ECO:0000256" key="1">
    <source>
        <dbReference type="ARBA" id="ARBA00009403"/>
    </source>
</evidence>
<evidence type="ECO:0000313" key="3">
    <source>
        <dbReference type="Ensembl" id="ENSPKIP00000019356.1"/>
    </source>
</evidence>
<name>A0A3B3RNP2_9TELE</name>
<dbReference type="GO" id="GO:0031982">
    <property type="term" value="C:vesicle"/>
    <property type="evidence" value="ECO:0007669"/>
    <property type="project" value="TreeGrafter"/>
</dbReference>
<proteinExistence type="inferred from homology"/>
<dbReference type="Ensembl" id="ENSPKIT00000036190.1">
    <property type="protein sequence ID" value="ENSPKIP00000019343.1"/>
    <property type="gene ID" value="ENSPKIG00000004540.1"/>
</dbReference>
<dbReference type="Gene3D" id="3.10.450.10">
    <property type="match status" value="1"/>
</dbReference>
<dbReference type="SUPFAM" id="SSF54403">
    <property type="entry name" value="Cystatin/monellin"/>
    <property type="match status" value="1"/>
</dbReference>